<organism evidence="6 7">
    <name type="scientific">Paracraurococcus ruber</name>
    <dbReference type="NCBI Taxonomy" id="77675"/>
    <lineage>
        <taxon>Bacteria</taxon>
        <taxon>Pseudomonadati</taxon>
        <taxon>Pseudomonadota</taxon>
        <taxon>Alphaproteobacteria</taxon>
        <taxon>Acetobacterales</taxon>
        <taxon>Roseomonadaceae</taxon>
        <taxon>Paracraurococcus</taxon>
    </lineage>
</organism>
<comment type="caution">
    <text evidence="6">The sequence shown here is derived from an EMBL/GenBank/DDBJ whole genome shotgun (WGS) entry which is preliminary data.</text>
</comment>
<evidence type="ECO:0000256" key="4">
    <source>
        <dbReference type="ARBA" id="ARBA00022737"/>
    </source>
</evidence>
<keyword evidence="3" id="KW-0964">Secreted</keyword>
<dbReference type="Proteomes" id="UP000697995">
    <property type="component" value="Unassembled WGS sequence"/>
</dbReference>
<evidence type="ECO:0000259" key="5">
    <source>
        <dbReference type="Pfam" id="PF08548"/>
    </source>
</evidence>
<dbReference type="SUPFAM" id="SSF51120">
    <property type="entry name" value="beta-Roll"/>
    <property type="match status" value="5"/>
</dbReference>
<gene>
    <name evidence="6" type="ORF">CKO45_04910</name>
</gene>
<keyword evidence="7" id="KW-1185">Reference proteome</keyword>
<comment type="subcellular location">
    <subcellularLocation>
        <location evidence="2">Secreted</location>
    </subcellularLocation>
</comment>
<protein>
    <recommendedName>
        <fullName evidence="5">Peptidase M10 serralysin C-terminal domain-containing protein</fullName>
    </recommendedName>
</protein>
<dbReference type="InterPro" id="IPR001343">
    <property type="entry name" value="Hemolysn_Ca-bd"/>
</dbReference>
<name>A0ABS1CT89_9PROT</name>
<dbReference type="Gene3D" id="2.150.10.10">
    <property type="entry name" value="Serralysin-like metalloprotease, C-terminal"/>
    <property type="match status" value="1"/>
</dbReference>
<evidence type="ECO:0000256" key="1">
    <source>
        <dbReference type="ARBA" id="ARBA00001913"/>
    </source>
</evidence>
<reference evidence="6 7" key="1">
    <citation type="journal article" date="2020" name="Microorganisms">
        <title>Osmotic Adaptation and Compatible Solute Biosynthesis of Phototrophic Bacteria as Revealed from Genome Analyses.</title>
        <authorList>
            <person name="Imhoff J.F."/>
            <person name="Rahn T."/>
            <person name="Kunzel S."/>
            <person name="Keller A."/>
            <person name="Neulinger S.C."/>
        </authorList>
    </citation>
    <scope>NUCLEOTIDE SEQUENCE [LARGE SCALE GENOMIC DNA]</scope>
    <source>
        <strain evidence="6 7">DSM 15382</strain>
    </source>
</reference>
<dbReference type="PRINTS" id="PR00313">
    <property type="entry name" value="CABNDNGRPT"/>
</dbReference>
<dbReference type="EMBL" id="NRSG01000021">
    <property type="protein sequence ID" value="MBK1657568.1"/>
    <property type="molecule type" value="Genomic_DNA"/>
</dbReference>
<evidence type="ECO:0000256" key="3">
    <source>
        <dbReference type="ARBA" id="ARBA00022525"/>
    </source>
</evidence>
<comment type="cofactor">
    <cofactor evidence="1">
        <name>Ca(2+)</name>
        <dbReference type="ChEBI" id="CHEBI:29108"/>
    </cofactor>
</comment>
<dbReference type="PROSITE" id="PS00330">
    <property type="entry name" value="HEMOLYSIN_CALCIUM"/>
    <property type="match status" value="1"/>
</dbReference>
<dbReference type="InterPro" id="IPR018511">
    <property type="entry name" value="Hemolysin-typ_Ca-bd_CS"/>
</dbReference>
<keyword evidence="4" id="KW-0677">Repeat</keyword>
<dbReference type="InterPro" id="IPR013858">
    <property type="entry name" value="Peptidase_M10B_C"/>
</dbReference>
<accession>A0ABS1CT89</accession>
<evidence type="ECO:0000313" key="7">
    <source>
        <dbReference type="Proteomes" id="UP000697995"/>
    </source>
</evidence>
<dbReference type="Gene3D" id="2.160.20.160">
    <property type="match status" value="2"/>
</dbReference>
<dbReference type="Pfam" id="PF00353">
    <property type="entry name" value="HemolysinCabind"/>
    <property type="match status" value="2"/>
</dbReference>
<proteinExistence type="predicted"/>
<evidence type="ECO:0000256" key="2">
    <source>
        <dbReference type="ARBA" id="ARBA00004613"/>
    </source>
</evidence>
<dbReference type="Pfam" id="PF08548">
    <property type="entry name" value="Peptidase_M10_C"/>
    <property type="match status" value="1"/>
</dbReference>
<evidence type="ECO:0000313" key="6">
    <source>
        <dbReference type="EMBL" id="MBK1657568.1"/>
    </source>
</evidence>
<sequence>MSGTVTAPSLAPLGASDLASLAFQNAGAATLAGGVTTFGQSFLQGELPPGAGLVARIGGQLVPVQMDVKTTWPDGSAKMAVLSVARPDIAAADTLDVVLARAGADAPAAGPAMDLAQAIKAHSFSVDITPAGKPTVTVDVLDALQKALDAGTASFWQQGALATQARIEIPLEGSQRMVFDVTVFQGGGIEVEAQFNNDRAMELVGGRVNYTVAARLDGQQVLSETVNQGQYQNWHHTFTNGLDGGQGLGSPAGGWLNIQQDIARLEKTGAIADYDLTIGAPEAKLDAWYATTQGADWGTPLAANGVTRDMGTAGSRPDIGIVTQANTVWLTTQDARAAAYAMGQAEAASAVPWNFYDRANGTWLNPTDYAKLWMDVRGGVGRPGDPNATGPTQLGDSLTGWGPDRAHQPELSFVPYVLTGERWILDNLQAQAAFNLTSVWPTQRGADGMVVVNNQQVRSMAWGLREIENALWATPDDAPEKAWLQAASDANWKFLVSNIPAWTAQQGELYGYLPTTASPNIAPWQQDFFATTVIAAASRGNADAMTYLNWAKNFLIGRFEQADKGFSLNDGVAYRLLATNEATGLKYQTWAEVGAAMQAAGQSNGDGWATSEGYFGRLALTNLAGIYLLTGDERAAKAYYALAEQSPPFTSASAIANDPQFSVMLEGIYGGTVLGSIGDDAKVLKSPAANLKADLGPGQDSLTLSDGDNIGTAANTETITAGNGSDRLTLLTPLFGGKVDLGAGIDTLTLADGGNNLQALNVETITGGAGNDTVTLGNGGNTVTASNVELLVSGAGDDVVTLAGTILDATVDLGGGNDRLVIATGSNTSLTVRNTETILGNNGADIVVLGTPVTNGVVDLGGARDQLTLSSAGPNSLTASNVETIIGGAAADNVTLGTAMRAAVVDLGGGADRLVLANGTNELLVSNVETVTGGTGADTVTFGAPILGAVVDLGGGADRLVLASGGPNRVRVSNVETIIGGDGDDDITLLTALVGGTVSLNPGNDRLALSSAGSNTVSVGGVSTLVGGSLADTITFSTGITDGLVDLGLGNDSLILAGAPNSLTVRGVETLTGGSGGDIVTLGNAGSMLVDLRSGADRLVLSDLGANTIRAAGVETIIGGAANDAVTLTTPLSGGLIDLGDGRDRLVLSSTGSNILTISNVEAVTGGSGNDSITFGAPILGATVNLGTGTDRLLLASGGPNSVTVSNVQTITGGDGADTVTLGTAGTGYVIDLGGGADRLVLSSAGANGITARNVESVTGGSANDTVMLGTAVTGGLVDLGGGQDALTLSGAGTTLTVRNVETITGSSGNDTVTLGTPITGGVINLGNGADKLVLSGSGPNTLSVGGTETIIGGAAADTVTLTTVLSSGVIDLGGGIDRLTLSTAGSNSVSVTNTEFVTGTAVPNRITITGSVAARVDAGAGNDTLVGSNGADTLIGGGGADLMTGGKGADQFVFLAVGDSTVAAPSWIQDFQVGVDKLVFQGLLTGSFAWLGGGAFTAGGNTQARLATTTQTLQLDLDGDGAADMAVRLGGSTLTGLSASDFIWS</sequence>
<dbReference type="InterPro" id="IPR011049">
    <property type="entry name" value="Serralysin-like_metalloprot_C"/>
</dbReference>
<feature type="domain" description="Peptidase M10 serralysin C-terminal" evidence="5">
    <location>
        <begin position="1375"/>
        <end position="1544"/>
    </location>
</feature>